<proteinExistence type="predicted"/>
<evidence type="ECO:0000313" key="1">
    <source>
        <dbReference type="EMBL" id="GBN35888.1"/>
    </source>
</evidence>
<comment type="caution">
    <text evidence="1">The sequence shown here is derived from an EMBL/GenBank/DDBJ whole genome shotgun (WGS) entry which is preliminary data.</text>
</comment>
<sequence>MSPKPSAKVSYSVHNRRCSVAKKKYSENEIQAFKASICRATKDKGLEGITRSQLRKDKKVRECRKKFLGTFIDELVDKGKLVNMSGRFLATSLVPVHARMTDWIEVLLFKEDSKRKGQNFKKLRKKYRRRMEDDYLKQILLFLTKSKLILQERSPTFIHRRFKKEK</sequence>
<reference evidence="1 2" key="1">
    <citation type="journal article" date="2019" name="Sci. Rep.">
        <title>Orb-weaving spider Araneus ventricosus genome elucidates the spidroin gene catalogue.</title>
        <authorList>
            <person name="Kono N."/>
            <person name="Nakamura H."/>
            <person name="Ohtoshi R."/>
            <person name="Moran D.A.P."/>
            <person name="Shinohara A."/>
            <person name="Yoshida Y."/>
            <person name="Fujiwara M."/>
            <person name="Mori M."/>
            <person name="Tomita M."/>
            <person name="Arakawa K."/>
        </authorList>
    </citation>
    <scope>NUCLEOTIDE SEQUENCE [LARGE SCALE GENOMIC DNA]</scope>
</reference>
<keyword evidence="2" id="KW-1185">Reference proteome</keyword>
<accession>A0A4Y2N8Y6</accession>
<dbReference type="EMBL" id="BGPR01008762">
    <property type="protein sequence ID" value="GBN35888.1"/>
    <property type="molecule type" value="Genomic_DNA"/>
</dbReference>
<organism evidence="1 2">
    <name type="scientific">Araneus ventricosus</name>
    <name type="common">Orbweaver spider</name>
    <name type="synonym">Epeira ventricosa</name>
    <dbReference type="NCBI Taxonomy" id="182803"/>
    <lineage>
        <taxon>Eukaryota</taxon>
        <taxon>Metazoa</taxon>
        <taxon>Ecdysozoa</taxon>
        <taxon>Arthropoda</taxon>
        <taxon>Chelicerata</taxon>
        <taxon>Arachnida</taxon>
        <taxon>Araneae</taxon>
        <taxon>Araneomorphae</taxon>
        <taxon>Entelegynae</taxon>
        <taxon>Araneoidea</taxon>
        <taxon>Araneidae</taxon>
        <taxon>Araneus</taxon>
    </lineage>
</organism>
<gene>
    <name evidence="1" type="ORF">AVEN_243298_1</name>
</gene>
<evidence type="ECO:0000313" key="2">
    <source>
        <dbReference type="Proteomes" id="UP000499080"/>
    </source>
</evidence>
<dbReference type="Proteomes" id="UP000499080">
    <property type="component" value="Unassembled WGS sequence"/>
</dbReference>
<protein>
    <submittedName>
        <fullName evidence="1">Uncharacterized protein</fullName>
    </submittedName>
</protein>
<name>A0A4Y2N8Y6_ARAVE</name>
<dbReference type="AlphaFoldDB" id="A0A4Y2N8Y6"/>